<feature type="non-terminal residue" evidence="6">
    <location>
        <position position="172"/>
    </location>
</feature>
<gene>
    <name evidence="6" type="ORF">EX30DRAFT_392508</name>
</gene>
<keyword evidence="7" id="KW-1185">Reference proteome</keyword>
<protein>
    <recommendedName>
        <fullName evidence="8">Peptidase S54 rhomboid domain-containing protein</fullName>
    </recommendedName>
</protein>
<dbReference type="OrthoDB" id="272778at2759"/>
<dbReference type="SMART" id="SM01160">
    <property type="entry name" value="DUF1751"/>
    <property type="match status" value="1"/>
</dbReference>
<dbReference type="PANTHER" id="PTHR43066:SF21">
    <property type="entry name" value="UBIQUITIN-ASSOCIATED DOMAIN-CONTAINING PROTEIN 2"/>
    <property type="match status" value="1"/>
</dbReference>
<proteinExistence type="predicted"/>
<organism evidence="6 7">
    <name type="scientific">Ascodesmis nigricans</name>
    <dbReference type="NCBI Taxonomy" id="341454"/>
    <lineage>
        <taxon>Eukaryota</taxon>
        <taxon>Fungi</taxon>
        <taxon>Dikarya</taxon>
        <taxon>Ascomycota</taxon>
        <taxon>Pezizomycotina</taxon>
        <taxon>Pezizomycetes</taxon>
        <taxon>Pezizales</taxon>
        <taxon>Ascodesmidaceae</taxon>
        <taxon>Ascodesmis</taxon>
    </lineage>
</organism>
<comment type="subcellular location">
    <subcellularLocation>
        <location evidence="1">Membrane</location>
        <topology evidence="1">Multi-pass membrane protein</topology>
    </subcellularLocation>
</comment>
<dbReference type="InterPro" id="IPR035952">
    <property type="entry name" value="Rhomboid-like_sf"/>
</dbReference>
<dbReference type="EMBL" id="ML220112">
    <property type="protein sequence ID" value="TGZ85131.1"/>
    <property type="molecule type" value="Genomic_DNA"/>
</dbReference>
<feature type="transmembrane region" description="Helical" evidence="5">
    <location>
        <begin position="55"/>
        <end position="75"/>
    </location>
</feature>
<keyword evidence="4 5" id="KW-0472">Membrane</keyword>
<dbReference type="AlphaFoldDB" id="A0A4S2N751"/>
<reference evidence="6 7" key="1">
    <citation type="submission" date="2019-04" db="EMBL/GenBank/DDBJ databases">
        <title>Comparative genomics and transcriptomics to analyze fruiting body development in filamentous ascomycetes.</title>
        <authorList>
            <consortium name="DOE Joint Genome Institute"/>
            <person name="Lutkenhaus R."/>
            <person name="Traeger S."/>
            <person name="Breuer J."/>
            <person name="Kuo A."/>
            <person name="Lipzen A."/>
            <person name="Pangilinan J."/>
            <person name="Dilworth D."/>
            <person name="Sandor L."/>
            <person name="Poggeler S."/>
            <person name="Barry K."/>
            <person name="Grigoriev I.V."/>
            <person name="Nowrousian M."/>
        </authorList>
    </citation>
    <scope>NUCLEOTIDE SEQUENCE [LARGE SCALE GENOMIC DNA]</scope>
    <source>
        <strain evidence="6 7">CBS 389.68</strain>
    </source>
</reference>
<dbReference type="GO" id="GO:0004252">
    <property type="term" value="F:serine-type endopeptidase activity"/>
    <property type="evidence" value="ECO:0007669"/>
    <property type="project" value="TreeGrafter"/>
</dbReference>
<evidence type="ECO:0000256" key="3">
    <source>
        <dbReference type="ARBA" id="ARBA00022989"/>
    </source>
</evidence>
<dbReference type="GO" id="GO:0016020">
    <property type="term" value="C:membrane"/>
    <property type="evidence" value="ECO:0007669"/>
    <property type="project" value="UniProtKB-SubCell"/>
</dbReference>
<keyword evidence="2 5" id="KW-0812">Transmembrane</keyword>
<evidence type="ECO:0000313" key="7">
    <source>
        <dbReference type="Proteomes" id="UP000298138"/>
    </source>
</evidence>
<dbReference type="SUPFAM" id="SSF144091">
    <property type="entry name" value="Rhomboid-like"/>
    <property type="match status" value="1"/>
</dbReference>
<evidence type="ECO:0008006" key="8">
    <source>
        <dbReference type="Google" id="ProtNLM"/>
    </source>
</evidence>
<dbReference type="Proteomes" id="UP000298138">
    <property type="component" value="Unassembled WGS sequence"/>
</dbReference>
<dbReference type="InParanoid" id="A0A4S2N751"/>
<sequence>MQQPGFTSTPITKTLLTLLLTLSLLLSLTTTKPLLHLQLHPHLFPQHQFHRLLTFQLTYTNSGELFFGILLLYHLRLLERAFGSRKFLSSVLLLWAATSAVIPVLLVATGGRWNYVPAGPTPVLWGLLVAYREVVPAVYTFGVRIGEGEVGVSDKVWVYVVAGQLAAGQGVG</sequence>
<evidence type="ECO:0000256" key="5">
    <source>
        <dbReference type="SAM" id="Phobius"/>
    </source>
</evidence>
<feature type="transmembrane region" description="Helical" evidence="5">
    <location>
        <begin position="87"/>
        <end position="108"/>
    </location>
</feature>
<dbReference type="STRING" id="341454.A0A4S2N751"/>
<evidence type="ECO:0000256" key="2">
    <source>
        <dbReference type="ARBA" id="ARBA00022692"/>
    </source>
</evidence>
<name>A0A4S2N751_9PEZI</name>
<evidence type="ECO:0000256" key="4">
    <source>
        <dbReference type="ARBA" id="ARBA00023136"/>
    </source>
</evidence>
<accession>A0A4S2N751</accession>
<dbReference type="Gene3D" id="1.20.1540.10">
    <property type="entry name" value="Rhomboid-like"/>
    <property type="match status" value="1"/>
</dbReference>
<evidence type="ECO:0000256" key="1">
    <source>
        <dbReference type="ARBA" id="ARBA00004141"/>
    </source>
</evidence>
<dbReference type="PANTHER" id="PTHR43066">
    <property type="entry name" value="RHOMBOID-RELATED PROTEIN"/>
    <property type="match status" value="1"/>
</dbReference>
<keyword evidence="3 5" id="KW-1133">Transmembrane helix</keyword>
<evidence type="ECO:0000313" key="6">
    <source>
        <dbReference type="EMBL" id="TGZ85131.1"/>
    </source>
</evidence>